<name>A0A832I3B0_UNCEI</name>
<dbReference type="SUPFAM" id="SSF53254">
    <property type="entry name" value="Phosphoglycerate mutase-like"/>
    <property type="match status" value="1"/>
</dbReference>
<evidence type="ECO:0008006" key="2">
    <source>
        <dbReference type="Google" id="ProtNLM"/>
    </source>
</evidence>
<sequence length="154" mass="15994">MRVLDLVRHGHAVATSATGDAGRILSEDGEAAVRALAERLRAEGWRPGVALSSPYTRARQTLGLLLRELPGAPPAATLAELATARDADELLAALEAALDGAPHAVAVGHMPLLGELVRRLAGAPLGFSPGTLVRLETEGRWAAGAARVTRVVHP</sequence>
<proteinExistence type="predicted"/>
<protein>
    <recommendedName>
        <fullName evidence="2">Phosphohistidine phosphatase SixA</fullName>
    </recommendedName>
</protein>
<dbReference type="Pfam" id="PF00300">
    <property type="entry name" value="His_Phos_1"/>
    <property type="match status" value="1"/>
</dbReference>
<dbReference type="Gene3D" id="3.40.50.1240">
    <property type="entry name" value="Phosphoglycerate mutase-like"/>
    <property type="match status" value="1"/>
</dbReference>
<dbReference type="EMBL" id="DSQF01000022">
    <property type="protein sequence ID" value="HGZ44019.1"/>
    <property type="molecule type" value="Genomic_DNA"/>
</dbReference>
<dbReference type="InterPro" id="IPR013078">
    <property type="entry name" value="His_Pase_superF_clade-1"/>
</dbReference>
<evidence type="ECO:0000313" key="1">
    <source>
        <dbReference type="EMBL" id="HGZ44019.1"/>
    </source>
</evidence>
<dbReference type="SMART" id="SM00855">
    <property type="entry name" value="PGAM"/>
    <property type="match status" value="1"/>
</dbReference>
<gene>
    <name evidence="1" type="ORF">ENR23_11480</name>
</gene>
<dbReference type="InterPro" id="IPR029033">
    <property type="entry name" value="His_PPase_superfam"/>
</dbReference>
<accession>A0A832I3B0</accession>
<organism evidence="1">
    <name type="scientific">Eiseniibacteriota bacterium</name>
    <dbReference type="NCBI Taxonomy" id="2212470"/>
    <lineage>
        <taxon>Bacteria</taxon>
        <taxon>Candidatus Eiseniibacteriota</taxon>
    </lineage>
</organism>
<dbReference type="CDD" id="cd07067">
    <property type="entry name" value="HP_PGM_like"/>
    <property type="match status" value="1"/>
</dbReference>
<comment type="caution">
    <text evidence="1">The sequence shown here is derived from an EMBL/GenBank/DDBJ whole genome shotgun (WGS) entry which is preliminary data.</text>
</comment>
<reference evidence="1" key="1">
    <citation type="journal article" date="2020" name="mSystems">
        <title>Genome- and Community-Level Interaction Insights into Carbon Utilization and Element Cycling Functions of Hydrothermarchaeota in Hydrothermal Sediment.</title>
        <authorList>
            <person name="Zhou Z."/>
            <person name="Liu Y."/>
            <person name="Xu W."/>
            <person name="Pan J."/>
            <person name="Luo Z.H."/>
            <person name="Li M."/>
        </authorList>
    </citation>
    <scope>NUCLEOTIDE SEQUENCE [LARGE SCALE GENOMIC DNA]</scope>
    <source>
        <strain evidence="1">SpSt-381</strain>
    </source>
</reference>
<dbReference type="AlphaFoldDB" id="A0A832I3B0"/>